<evidence type="ECO:0000313" key="2">
    <source>
        <dbReference type="EMBL" id="ESZ90920.1"/>
    </source>
</evidence>
<sequence length="91" mass="10008">MTSKLEKTTAKAEKAATELQNLKQNGKKLFDKQNLQLAQRKATLEKQGRKIAASTAEVNTTLQDLETTQQASATLKATYKPSSKLIESLQS</sequence>
<accession>W9C8P7</accession>
<dbReference type="Proteomes" id="UP000019487">
    <property type="component" value="Unassembled WGS sequence"/>
</dbReference>
<dbReference type="HOGENOM" id="CLU_2428334_0_0_1"/>
<dbReference type="EMBL" id="AYSA01000562">
    <property type="protein sequence ID" value="ESZ90920.1"/>
    <property type="molecule type" value="Genomic_DNA"/>
</dbReference>
<keyword evidence="1" id="KW-0175">Coiled coil</keyword>
<gene>
    <name evidence="2" type="ORF">SBOR_8692</name>
</gene>
<feature type="coiled-coil region" evidence="1">
    <location>
        <begin position="5"/>
        <end position="32"/>
    </location>
</feature>
<proteinExistence type="predicted"/>
<name>W9C8P7_SCLBF</name>
<evidence type="ECO:0000256" key="1">
    <source>
        <dbReference type="SAM" id="Coils"/>
    </source>
</evidence>
<evidence type="ECO:0000313" key="3">
    <source>
        <dbReference type="Proteomes" id="UP000019487"/>
    </source>
</evidence>
<keyword evidence="3" id="KW-1185">Reference proteome</keyword>
<organism evidence="2 3">
    <name type="scientific">Sclerotinia borealis (strain F-4128)</name>
    <dbReference type="NCBI Taxonomy" id="1432307"/>
    <lineage>
        <taxon>Eukaryota</taxon>
        <taxon>Fungi</taxon>
        <taxon>Dikarya</taxon>
        <taxon>Ascomycota</taxon>
        <taxon>Pezizomycotina</taxon>
        <taxon>Leotiomycetes</taxon>
        <taxon>Helotiales</taxon>
        <taxon>Sclerotiniaceae</taxon>
        <taxon>Sclerotinia</taxon>
    </lineage>
</organism>
<comment type="caution">
    <text evidence="2">The sequence shown here is derived from an EMBL/GenBank/DDBJ whole genome shotgun (WGS) entry which is preliminary data.</text>
</comment>
<dbReference type="AlphaFoldDB" id="W9C8P7"/>
<reference evidence="2 3" key="1">
    <citation type="journal article" date="2014" name="Genome Announc.">
        <title>Draft genome sequence of Sclerotinia borealis, a psychrophilic plant pathogenic fungus.</title>
        <authorList>
            <person name="Mardanov A.V."/>
            <person name="Beletsky A.V."/>
            <person name="Kadnikov V.V."/>
            <person name="Ignatov A.N."/>
            <person name="Ravin N.V."/>
        </authorList>
    </citation>
    <scope>NUCLEOTIDE SEQUENCE [LARGE SCALE GENOMIC DNA]</scope>
    <source>
        <strain evidence="3">F-4157</strain>
    </source>
</reference>
<protein>
    <submittedName>
        <fullName evidence="2">Uncharacterized protein</fullName>
    </submittedName>
</protein>